<dbReference type="InterPro" id="IPR043926">
    <property type="entry name" value="ABCG_dom"/>
</dbReference>
<evidence type="ECO:0000313" key="9">
    <source>
        <dbReference type="Proteomes" id="UP001642464"/>
    </source>
</evidence>
<dbReference type="SUPFAM" id="SSF52540">
    <property type="entry name" value="P-loop containing nucleoside triphosphate hydrolases"/>
    <property type="match status" value="1"/>
</dbReference>
<dbReference type="Proteomes" id="UP001642464">
    <property type="component" value="Unassembled WGS sequence"/>
</dbReference>
<keyword evidence="8" id="KW-0067">ATP-binding</keyword>
<evidence type="ECO:0000259" key="7">
    <source>
        <dbReference type="PROSITE" id="PS00028"/>
    </source>
</evidence>
<name>A0ABP0NZT8_9DINO</name>
<evidence type="ECO:0000256" key="3">
    <source>
        <dbReference type="ARBA" id="ARBA00022692"/>
    </source>
</evidence>
<evidence type="ECO:0000256" key="6">
    <source>
        <dbReference type="SAM" id="MobiDB-lite"/>
    </source>
</evidence>
<dbReference type="PROSITE" id="PS00028">
    <property type="entry name" value="ZINC_FINGER_C2H2_1"/>
    <property type="match status" value="1"/>
</dbReference>
<dbReference type="InterPro" id="IPR027417">
    <property type="entry name" value="P-loop_NTPase"/>
</dbReference>
<feature type="region of interest" description="Disordered" evidence="6">
    <location>
        <begin position="514"/>
        <end position="574"/>
    </location>
</feature>
<proteinExistence type="predicted"/>
<reference evidence="8 9" key="1">
    <citation type="submission" date="2024-02" db="EMBL/GenBank/DDBJ databases">
        <authorList>
            <person name="Chen Y."/>
            <person name="Shah S."/>
            <person name="Dougan E. K."/>
            <person name="Thang M."/>
            <person name="Chan C."/>
        </authorList>
    </citation>
    <scope>NUCLEOTIDE SEQUENCE [LARGE SCALE GENOMIC DNA]</scope>
</reference>
<dbReference type="Pfam" id="PF19055">
    <property type="entry name" value="ABC2_membrane_7"/>
    <property type="match status" value="1"/>
</dbReference>
<dbReference type="EMBL" id="CAXAMM010031557">
    <property type="protein sequence ID" value="CAK9068329.1"/>
    <property type="molecule type" value="Genomic_DNA"/>
</dbReference>
<dbReference type="GO" id="GO:0005524">
    <property type="term" value="F:ATP binding"/>
    <property type="evidence" value="ECO:0007669"/>
    <property type="project" value="UniProtKB-KW"/>
</dbReference>
<dbReference type="Gene3D" id="3.40.50.300">
    <property type="entry name" value="P-loop containing nucleotide triphosphate hydrolases"/>
    <property type="match status" value="1"/>
</dbReference>
<keyword evidence="8" id="KW-0547">Nucleotide-binding</keyword>
<comment type="subcellular location">
    <subcellularLocation>
        <location evidence="1">Membrane</location>
        <topology evidence="1">Multi-pass membrane protein</topology>
    </subcellularLocation>
</comment>
<dbReference type="Gene3D" id="2.40.70.10">
    <property type="entry name" value="Acid Proteases"/>
    <property type="match status" value="1"/>
</dbReference>
<dbReference type="InterPro" id="IPR021109">
    <property type="entry name" value="Peptidase_aspartic_dom_sf"/>
</dbReference>
<evidence type="ECO:0000256" key="5">
    <source>
        <dbReference type="ARBA" id="ARBA00023136"/>
    </source>
</evidence>
<keyword evidence="2" id="KW-0813">Transport</keyword>
<keyword evidence="3" id="KW-0812">Transmembrane</keyword>
<evidence type="ECO:0000256" key="4">
    <source>
        <dbReference type="ARBA" id="ARBA00022989"/>
    </source>
</evidence>
<dbReference type="PANTHER" id="PTHR48041:SF91">
    <property type="entry name" value="ABC TRANSPORTER G FAMILY MEMBER 28"/>
    <property type="match status" value="1"/>
</dbReference>
<comment type="caution">
    <text evidence="8">The sequence shown here is derived from an EMBL/GenBank/DDBJ whole genome shotgun (WGS) entry which is preliminary data.</text>
</comment>
<keyword evidence="4" id="KW-1133">Transmembrane helix</keyword>
<protein>
    <submittedName>
        <fullName evidence="8">Broad substrate specificity ATP-binding cassette transporter ABCG2 (ATP-binding cassette sub-family G member 2) (Urate exporter) (CD antigen CD338)</fullName>
    </submittedName>
</protein>
<gene>
    <name evidence="8" type="ORF">SCF082_LOCUS34431</name>
</gene>
<accession>A0ABP0NZT8</accession>
<keyword evidence="9" id="KW-1185">Reference proteome</keyword>
<dbReference type="InterPro" id="IPR050352">
    <property type="entry name" value="ABCG_transporters"/>
</dbReference>
<organism evidence="8 9">
    <name type="scientific">Durusdinium trenchii</name>
    <dbReference type="NCBI Taxonomy" id="1381693"/>
    <lineage>
        <taxon>Eukaryota</taxon>
        <taxon>Sar</taxon>
        <taxon>Alveolata</taxon>
        <taxon>Dinophyceae</taxon>
        <taxon>Suessiales</taxon>
        <taxon>Symbiodiniaceae</taxon>
        <taxon>Durusdinium</taxon>
    </lineage>
</organism>
<feature type="domain" description="C2H2-type" evidence="7">
    <location>
        <begin position="23"/>
        <end position="44"/>
    </location>
</feature>
<feature type="compositionally biased region" description="Basic and acidic residues" evidence="6">
    <location>
        <begin position="514"/>
        <end position="551"/>
    </location>
</feature>
<keyword evidence="5" id="KW-0472">Membrane</keyword>
<sequence length="890" mass="98755">MELQDEDERRGRNVALDCLEKGCTECDTNFSDARKSDPHGGTVHFNGRPRDKLFQRISAYEDQMPKYLTVTEAWRMACACEMNGESMKSLPCQLPHSTTAVEFNGMLKLWKFERPSMVSKSMDTYIGDGTSLRGISGGQKRRLSLAKRLASGSQVFFCDEPTSGLSATDAEACIRYMKHIARFYNVIVLVVIHQPRIEVAQLFDELVLMTANPGRAVYNGKMEDVEDYLHQVGFDVPMHANPVDFFMDLVTPDASNSQVDLFVEQYRPMEIAWSHECSEKWNEDSAATRERRDRWPWFGLELEMPSALDLLENVRAQMLESLGFPTKERAMLPAWTGTPPRPVAPTSPLRPRGRAAHAAFTAHGPRVAGLAGLVAGGAARLPREVKKKVGSQVIDMARLEERFREMQGMRARDLREELEGLGISTAGCVDRESLVEVLEKEGRKMLLEAGSASSSSTALSPSKKVLSRMEELRALRARDLRRELNELGLNTEGRVDRESLLELLEAPEAIEAMERASDGHSEGVTEEPKKEKVNQKEVKEKELEEKEEPKEKQKKTNPFKDAEPPPVAAQPKAGGAEARIHLMRAISDHGFKTKARVITLDLEVGCSPLRFVVDTACYHSIMKENLVENLFQACFSGQPDWAKEEAPGSGIRQATISNAWLADGKISCGDVLIATIPDDELPVPGGCAGILGLDFLTLFDWDFDIDAKKAQIATAPKERKAPLPFDVSLMIPVPLLKIRTPSGNELYACQVKLATPGQDLEEVKFIQGFPDLASAHTLCNKDAAKGMKKPKVKNKGFGASGSVPEKKRKFVDVRTEELPAVFGIGNSAEGCCVRENPVLAGDVEAFQVLRLTEWPSVILGADLLVRERLVLSFRRNRMYLPSFKSAAIDV</sequence>
<evidence type="ECO:0000256" key="2">
    <source>
        <dbReference type="ARBA" id="ARBA00022448"/>
    </source>
</evidence>
<evidence type="ECO:0000313" key="8">
    <source>
        <dbReference type="EMBL" id="CAK9068329.1"/>
    </source>
</evidence>
<dbReference type="PANTHER" id="PTHR48041">
    <property type="entry name" value="ABC TRANSPORTER G FAMILY MEMBER 28"/>
    <property type="match status" value="1"/>
</dbReference>
<feature type="region of interest" description="Disordered" evidence="6">
    <location>
        <begin position="332"/>
        <end position="351"/>
    </location>
</feature>
<dbReference type="InterPro" id="IPR013087">
    <property type="entry name" value="Znf_C2H2_type"/>
</dbReference>
<evidence type="ECO:0000256" key="1">
    <source>
        <dbReference type="ARBA" id="ARBA00004141"/>
    </source>
</evidence>